<dbReference type="InterPro" id="IPR000644">
    <property type="entry name" value="CBS_dom"/>
</dbReference>
<dbReference type="InterPro" id="IPR051257">
    <property type="entry name" value="Diverse_CBS-Domain"/>
</dbReference>
<dbReference type="Gene3D" id="3.30.70.260">
    <property type="match status" value="1"/>
</dbReference>
<proteinExistence type="predicted"/>
<dbReference type="SUPFAM" id="SSF55021">
    <property type="entry name" value="ACT-like"/>
    <property type="match status" value="1"/>
</dbReference>
<dbReference type="EMBL" id="LT906446">
    <property type="protein sequence ID" value="SNU94957.1"/>
    <property type="molecule type" value="Genomic_DNA"/>
</dbReference>
<feature type="domain" description="ACT" evidence="4">
    <location>
        <begin position="143"/>
        <end position="214"/>
    </location>
</feature>
<dbReference type="PANTHER" id="PTHR43080">
    <property type="entry name" value="CBS DOMAIN-CONTAINING PROTEIN CBSX3, MITOCHONDRIAL"/>
    <property type="match status" value="1"/>
</dbReference>
<evidence type="ECO:0000259" key="3">
    <source>
        <dbReference type="PROSITE" id="PS51371"/>
    </source>
</evidence>
<dbReference type="Gene3D" id="3.10.580.10">
    <property type="entry name" value="CBS-domain"/>
    <property type="match status" value="1"/>
</dbReference>
<evidence type="ECO:0000256" key="2">
    <source>
        <dbReference type="PROSITE-ProRule" id="PRU00703"/>
    </source>
</evidence>
<dbReference type="Pfam" id="PF00571">
    <property type="entry name" value="CBS"/>
    <property type="match status" value="2"/>
</dbReference>
<evidence type="ECO:0000313" key="5">
    <source>
        <dbReference type="EMBL" id="SNU94957.1"/>
    </source>
</evidence>
<dbReference type="InterPro" id="IPR002912">
    <property type="entry name" value="ACT_dom"/>
</dbReference>
<keyword evidence="5" id="KW-0560">Oxidoreductase</keyword>
<dbReference type="PROSITE" id="PS51671">
    <property type="entry name" value="ACT"/>
    <property type="match status" value="1"/>
</dbReference>
<reference evidence="5 6" key="1">
    <citation type="submission" date="2017-06" db="EMBL/GenBank/DDBJ databases">
        <authorList>
            <consortium name="Pathogen Informatics"/>
        </authorList>
    </citation>
    <scope>NUCLEOTIDE SEQUENCE [LARGE SCALE GENOMIC DNA]</scope>
    <source>
        <strain evidence="5 6">NCTC10570</strain>
    </source>
</reference>
<dbReference type="RefSeq" id="WP_027890569.1">
    <property type="nucleotide sequence ID" value="NZ_CALXYH010000017.1"/>
</dbReference>
<dbReference type="Pfam" id="PF01842">
    <property type="entry name" value="ACT"/>
    <property type="match status" value="1"/>
</dbReference>
<dbReference type="GO" id="GO:0003938">
    <property type="term" value="F:IMP dehydrogenase activity"/>
    <property type="evidence" value="ECO:0007669"/>
    <property type="project" value="UniProtKB-EC"/>
</dbReference>
<dbReference type="SMART" id="SM00116">
    <property type="entry name" value="CBS"/>
    <property type="match status" value="2"/>
</dbReference>
<protein>
    <submittedName>
        <fullName evidence="5">Inosine-5'-monophosphate dehydrogenase</fullName>
        <ecNumber evidence="5">1.1.1.205</ecNumber>
    </submittedName>
</protein>
<dbReference type="OrthoDB" id="9790355at2"/>
<evidence type="ECO:0000256" key="1">
    <source>
        <dbReference type="ARBA" id="ARBA00023122"/>
    </source>
</evidence>
<dbReference type="PROSITE" id="PS51371">
    <property type="entry name" value="CBS"/>
    <property type="match status" value="2"/>
</dbReference>
<organism evidence="5 6">
    <name type="scientific">Megamonas hypermegale</name>
    <dbReference type="NCBI Taxonomy" id="158847"/>
    <lineage>
        <taxon>Bacteria</taxon>
        <taxon>Bacillati</taxon>
        <taxon>Bacillota</taxon>
        <taxon>Negativicutes</taxon>
        <taxon>Selenomonadales</taxon>
        <taxon>Selenomonadaceae</taxon>
        <taxon>Megamonas</taxon>
    </lineage>
</organism>
<dbReference type="eggNOG" id="COG0517">
    <property type="taxonomic scope" value="Bacteria"/>
</dbReference>
<dbReference type="PANTHER" id="PTHR43080:SF2">
    <property type="entry name" value="CBS DOMAIN-CONTAINING PROTEIN"/>
    <property type="match status" value="1"/>
</dbReference>
<accession>A0A239TB47</accession>
<feature type="domain" description="CBS" evidence="3">
    <location>
        <begin position="7"/>
        <end position="62"/>
    </location>
</feature>
<sequence length="214" mass="23646">MFVINRMTKNPMTVTADTKVDEVAYLMKKHNFRRLPVVEDGKLVGFLSDSDIIRVSPSPATTLSRYEINSLLAKMCVRDIMKKDVISVNVDATIEEAALLMYKNKIGGMPVVSNVGAVVGVITETDIFKTFVDVMGLLDSKTRITLEVSDKIGVVKDIATIFGDEGVSIDSLITCKKDDGKYEIVIRADINDVNNIKTKLEEKGYKVIHTVKIG</sequence>
<evidence type="ECO:0000313" key="6">
    <source>
        <dbReference type="Proteomes" id="UP000215383"/>
    </source>
</evidence>
<dbReference type="SUPFAM" id="SSF54631">
    <property type="entry name" value="CBS-domain pair"/>
    <property type="match status" value="1"/>
</dbReference>
<dbReference type="InterPro" id="IPR045865">
    <property type="entry name" value="ACT-like_dom_sf"/>
</dbReference>
<keyword evidence="1 2" id="KW-0129">CBS domain</keyword>
<name>A0A239TB47_9FIRM</name>
<dbReference type="AlphaFoldDB" id="A0A239TB47"/>
<gene>
    <name evidence="5" type="primary">guaB_1</name>
    <name evidence="5" type="ORF">SAMEA4364220_00271</name>
</gene>
<dbReference type="Proteomes" id="UP000215383">
    <property type="component" value="Chromosome 1"/>
</dbReference>
<dbReference type="EC" id="1.1.1.205" evidence="5"/>
<dbReference type="InterPro" id="IPR046342">
    <property type="entry name" value="CBS_dom_sf"/>
</dbReference>
<dbReference type="GeneID" id="78506309"/>
<keyword evidence="6" id="KW-1185">Reference proteome</keyword>
<dbReference type="CDD" id="cd04584">
    <property type="entry name" value="CBS_pair_AcuB_like"/>
    <property type="match status" value="1"/>
</dbReference>
<evidence type="ECO:0000259" key="4">
    <source>
        <dbReference type="PROSITE" id="PS51671"/>
    </source>
</evidence>
<feature type="domain" description="CBS" evidence="3">
    <location>
        <begin position="81"/>
        <end position="140"/>
    </location>
</feature>